<reference evidence="6" key="1">
    <citation type="submission" date="2023-10" db="EMBL/GenBank/DDBJ databases">
        <authorList>
            <person name="Chen Y."/>
            <person name="Shah S."/>
            <person name="Dougan E. K."/>
            <person name="Thang M."/>
            <person name="Chan C."/>
        </authorList>
    </citation>
    <scope>NUCLEOTIDE SEQUENCE [LARGE SCALE GENOMIC DNA]</scope>
</reference>
<evidence type="ECO:0008006" key="8">
    <source>
        <dbReference type="Google" id="ProtNLM"/>
    </source>
</evidence>
<dbReference type="Pfam" id="PF04115">
    <property type="entry name" value="Ureidogly_lyase"/>
    <property type="match status" value="1"/>
</dbReference>
<dbReference type="InterPro" id="IPR011051">
    <property type="entry name" value="RmlC_Cupin_sf"/>
</dbReference>
<dbReference type="EMBL" id="CAUYUJ010016243">
    <property type="protein sequence ID" value="CAK0863265.1"/>
    <property type="molecule type" value="Genomic_DNA"/>
</dbReference>
<evidence type="ECO:0000256" key="4">
    <source>
        <dbReference type="ARBA" id="ARBA00047684"/>
    </source>
</evidence>
<comment type="subunit">
    <text evidence="1">Homodimer.</text>
</comment>
<evidence type="ECO:0000256" key="5">
    <source>
        <dbReference type="SAM" id="MobiDB-lite"/>
    </source>
</evidence>
<protein>
    <recommendedName>
        <fullName evidence="8">Ureidoglycolate hydrolase</fullName>
    </recommendedName>
</protein>
<dbReference type="Proteomes" id="UP001189429">
    <property type="component" value="Unassembled WGS sequence"/>
</dbReference>
<evidence type="ECO:0000313" key="7">
    <source>
        <dbReference type="Proteomes" id="UP001189429"/>
    </source>
</evidence>
<comment type="caution">
    <text evidence="6">The sequence shown here is derived from an EMBL/GenBank/DDBJ whole genome shotgun (WGS) entry which is preliminary data.</text>
</comment>
<dbReference type="InterPro" id="IPR007247">
    <property type="entry name" value="Ureidogly_lyase"/>
</dbReference>
<keyword evidence="7" id="KW-1185">Reference proteome</keyword>
<proteinExistence type="predicted"/>
<dbReference type="Gene3D" id="2.60.120.480">
    <property type="entry name" value="Ureidoglycolate hydrolase"/>
    <property type="match status" value="1"/>
</dbReference>
<evidence type="ECO:0000256" key="1">
    <source>
        <dbReference type="ARBA" id="ARBA00011738"/>
    </source>
</evidence>
<organism evidence="6 7">
    <name type="scientific">Prorocentrum cordatum</name>
    <dbReference type="NCBI Taxonomy" id="2364126"/>
    <lineage>
        <taxon>Eukaryota</taxon>
        <taxon>Sar</taxon>
        <taxon>Alveolata</taxon>
        <taxon>Dinophyceae</taxon>
        <taxon>Prorocentrales</taxon>
        <taxon>Prorocentraceae</taxon>
        <taxon>Prorocentrum</taxon>
    </lineage>
</organism>
<keyword evidence="2" id="KW-0659">Purine metabolism</keyword>
<comment type="catalytic activity">
    <reaction evidence="4">
        <text>(S)-ureidoglycolate = urea + glyoxylate</text>
        <dbReference type="Rhea" id="RHEA:11304"/>
        <dbReference type="ChEBI" id="CHEBI:16199"/>
        <dbReference type="ChEBI" id="CHEBI:36655"/>
        <dbReference type="ChEBI" id="CHEBI:57296"/>
        <dbReference type="EC" id="4.3.2.3"/>
    </reaction>
</comment>
<accession>A0ABN9UT82</accession>
<keyword evidence="3" id="KW-0456">Lyase</keyword>
<feature type="region of interest" description="Disordered" evidence="5">
    <location>
        <begin position="28"/>
        <end position="79"/>
    </location>
</feature>
<dbReference type="InterPro" id="IPR024060">
    <property type="entry name" value="Ureidoglycolate_lyase_dom_sf"/>
</dbReference>
<gene>
    <name evidence="6" type="ORF">PCOR1329_LOCUS51461</name>
</gene>
<evidence type="ECO:0000256" key="2">
    <source>
        <dbReference type="ARBA" id="ARBA00022631"/>
    </source>
</evidence>
<name>A0ABN9UT82_9DINO</name>
<feature type="compositionally biased region" description="Basic and acidic residues" evidence="5">
    <location>
        <begin position="59"/>
        <end position="79"/>
    </location>
</feature>
<evidence type="ECO:0000313" key="6">
    <source>
        <dbReference type="EMBL" id="CAK0863265.1"/>
    </source>
</evidence>
<sequence>MTEERAAWTRDLLPVTVIGDLAPAARPSRALLDPASAALEPLAQRASRREGEPEPEPEPEPKPEPKPKAESELVREVPRELATDETLAGLGRIVTDPDAFTVGRGTFEIVKWPCSGWRQLDPGTGDEAGTTEGDFEVHWKGDFFYAENLAVATQNNKYLDGLGVPPEFASHAAPEAAEAIHLWMSDYHPDGGQLFWPRQPVPFVVCLGPSARGDDIRPEDMRAFLVPRGLGVYLHPGTWHNGVYVNPKYTASGPLRFLTRQGRVHARVSASWAAEFGALLRVPLH</sequence>
<dbReference type="SUPFAM" id="SSF51182">
    <property type="entry name" value="RmlC-like cupins"/>
    <property type="match status" value="1"/>
</dbReference>
<evidence type="ECO:0000256" key="3">
    <source>
        <dbReference type="ARBA" id="ARBA00023239"/>
    </source>
</evidence>